<accession>A0ABR9ZYM8</accession>
<sequence>MDKHKKSYTITEMFEIAEPILKATSDAICAIDEKGNRIYANALYETMLKRGNTELVADSKDIYIAGNKKATVVVYHDISEVNRLRRELDKLNQKLRKVETKITFRDIIGKNKALQKVISTAKVAAGTPATIMIRGESGTGKEIFANAIHNASPRRNEKFVKINCSSIPEELLESELFGYKEGAFTGAQRGGKRGLFYEANHGTLFLDEIGDVSARMQVKLLRTLQEKEIMPIGSTEAISINVRIICATNKPLEAMLESGEFREDLYYRLNVFPLAIPPLRERKEDIADVSRYIINKYNDFYERNVQNIDANVIKELQKRDWPGNVRELENVLSRALINLDPDEVNLTSEDVRAAIGEKTELKKQTIEDKLDDFPLQINEAIKMTELHCIKRALNRCDGDKNRAAVDLGIPVRTLYYKCKKLGL</sequence>
<dbReference type="PANTHER" id="PTHR32071">
    <property type="entry name" value="TRANSCRIPTIONAL REGULATORY PROTEIN"/>
    <property type="match status" value="1"/>
</dbReference>
<evidence type="ECO:0000259" key="5">
    <source>
        <dbReference type="PROSITE" id="PS50045"/>
    </source>
</evidence>
<dbReference type="Pfam" id="PF25601">
    <property type="entry name" value="AAA_lid_14"/>
    <property type="match status" value="1"/>
</dbReference>
<evidence type="ECO:0000256" key="3">
    <source>
        <dbReference type="ARBA" id="ARBA00023015"/>
    </source>
</evidence>
<evidence type="ECO:0000256" key="2">
    <source>
        <dbReference type="ARBA" id="ARBA00022840"/>
    </source>
</evidence>
<keyword evidence="3" id="KW-0805">Transcription regulation</keyword>
<dbReference type="InterPro" id="IPR025662">
    <property type="entry name" value="Sigma_54_int_dom_ATP-bd_1"/>
</dbReference>
<dbReference type="EMBL" id="JADKNH010000017">
    <property type="protein sequence ID" value="MBF4695559.1"/>
    <property type="molecule type" value="Genomic_DNA"/>
</dbReference>
<dbReference type="PROSITE" id="PS00688">
    <property type="entry name" value="SIGMA54_INTERACT_3"/>
    <property type="match status" value="1"/>
</dbReference>
<dbReference type="Gene3D" id="3.40.50.300">
    <property type="entry name" value="P-loop containing nucleotide triphosphate hydrolases"/>
    <property type="match status" value="1"/>
</dbReference>
<dbReference type="PROSITE" id="PS50045">
    <property type="entry name" value="SIGMA54_INTERACT_4"/>
    <property type="match status" value="1"/>
</dbReference>
<dbReference type="Gene3D" id="1.10.8.60">
    <property type="match status" value="1"/>
</dbReference>
<protein>
    <submittedName>
        <fullName evidence="6">Sigma 54-interacting transcriptional regulator</fullName>
    </submittedName>
</protein>
<evidence type="ECO:0000313" key="6">
    <source>
        <dbReference type="EMBL" id="MBF4695559.1"/>
    </source>
</evidence>
<dbReference type="Pfam" id="PF02954">
    <property type="entry name" value="HTH_8"/>
    <property type="match status" value="1"/>
</dbReference>
<dbReference type="InterPro" id="IPR058031">
    <property type="entry name" value="AAA_lid_NorR"/>
</dbReference>
<dbReference type="PRINTS" id="PR01590">
    <property type="entry name" value="HTHFIS"/>
</dbReference>
<dbReference type="PROSITE" id="PS00675">
    <property type="entry name" value="SIGMA54_INTERACT_1"/>
    <property type="match status" value="1"/>
</dbReference>
<dbReference type="InterPro" id="IPR002078">
    <property type="entry name" value="Sigma_54_int"/>
</dbReference>
<comment type="caution">
    <text evidence="6">The sequence shown here is derived from an EMBL/GenBank/DDBJ whole genome shotgun (WGS) entry which is preliminary data.</text>
</comment>
<dbReference type="InterPro" id="IPR009057">
    <property type="entry name" value="Homeodomain-like_sf"/>
</dbReference>
<evidence type="ECO:0000256" key="1">
    <source>
        <dbReference type="ARBA" id="ARBA00022741"/>
    </source>
</evidence>
<dbReference type="SUPFAM" id="SSF46689">
    <property type="entry name" value="Homeodomain-like"/>
    <property type="match status" value="1"/>
</dbReference>
<dbReference type="Gene3D" id="1.10.10.60">
    <property type="entry name" value="Homeodomain-like"/>
    <property type="match status" value="1"/>
</dbReference>
<evidence type="ECO:0000256" key="4">
    <source>
        <dbReference type="ARBA" id="ARBA00023163"/>
    </source>
</evidence>
<dbReference type="SUPFAM" id="SSF52540">
    <property type="entry name" value="P-loop containing nucleoside triphosphate hydrolases"/>
    <property type="match status" value="1"/>
</dbReference>
<gene>
    <name evidence="6" type="ORF">ISU02_20895</name>
</gene>
<keyword evidence="7" id="KW-1185">Reference proteome</keyword>
<dbReference type="InterPro" id="IPR003593">
    <property type="entry name" value="AAA+_ATPase"/>
</dbReference>
<dbReference type="CDD" id="cd00009">
    <property type="entry name" value="AAA"/>
    <property type="match status" value="1"/>
</dbReference>
<keyword evidence="2" id="KW-0067">ATP-binding</keyword>
<proteinExistence type="predicted"/>
<name>A0ABR9ZYM8_9FIRM</name>
<dbReference type="SMART" id="SM00382">
    <property type="entry name" value="AAA"/>
    <property type="match status" value="1"/>
</dbReference>
<keyword evidence="1" id="KW-0547">Nucleotide-binding</keyword>
<evidence type="ECO:0000313" key="7">
    <source>
        <dbReference type="Proteomes" id="UP000614200"/>
    </source>
</evidence>
<keyword evidence="4" id="KW-0804">Transcription</keyword>
<dbReference type="InterPro" id="IPR027417">
    <property type="entry name" value="P-loop_NTPase"/>
</dbReference>
<dbReference type="InterPro" id="IPR025944">
    <property type="entry name" value="Sigma_54_int_dom_CS"/>
</dbReference>
<dbReference type="PANTHER" id="PTHR32071:SF121">
    <property type="entry name" value="SIGMA L-DEPENDENT TRANSCRIPTIONAL REGULATOR YQIR-RELATED"/>
    <property type="match status" value="1"/>
</dbReference>
<dbReference type="Proteomes" id="UP000614200">
    <property type="component" value="Unassembled WGS sequence"/>
</dbReference>
<dbReference type="Pfam" id="PF00158">
    <property type="entry name" value="Sigma54_activat"/>
    <property type="match status" value="1"/>
</dbReference>
<dbReference type="InterPro" id="IPR002197">
    <property type="entry name" value="HTH_Fis"/>
</dbReference>
<feature type="domain" description="Sigma-54 factor interaction" evidence="5">
    <location>
        <begin position="107"/>
        <end position="337"/>
    </location>
</feature>
<organism evidence="6 7">
    <name type="scientific">Fusibacter ferrireducens</name>
    <dbReference type="NCBI Taxonomy" id="2785058"/>
    <lineage>
        <taxon>Bacteria</taxon>
        <taxon>Bacillati</taxon>
        <taxon>Bacillota</taxon>
        <taxon>Clostridia</taxon>
        <taxon>Eubacteriales</taxon>
        <taxon>Eubacteriales Family XII. Incertae Sedis</taxon>
        <taxon>Fusibacter</taxon>
    </lineage>
</organism>
<reference evidence="6 7" key="1">
    <citation type="submission" date="2020-11" db="EMBL/GenBank/DDBJ databases">
        <title>Fusibacter basophilias sp. nov.</title>
        <authorList>
            <person name="Qiu D."/>
        </authorList>
    </citation>
    <scope>NUCLEOTIDE SEQUENCE [LARGE SCALE GENOMIC DNA]</scope>
    <source>
        <strain evidence="6 7">Q10-2</strain>
    </source>
</reference>
<dbReference type="RefSeq" id="WP_194703798.1">
    <property type="nucleotide sequence ID" value="NZ_JADKNH010000017.1"/>
</dbReference>